<evidence type="ECO:0000313" key="4">
    <source>
        <dbReference type="Proteomes" id="UP000198515"/>
    </source>
</evidence>
<dbReference type="Proteomes" id="UP000198515">
    <property type="component" value="Unassembled WGS sequence"/>
</dbReference>
<dbReference type="Pfam" id="PF20434">
    <property type="entry name" value="BD-FAE"/>
    <property type="match status" value="1"/>
</dbReference>
<dbReference type="EMBL" id="FMBC01000007">
    <property type="protein sequence ID" value="SCC04360.1"/>
    <property type="molecule type" value="Genomic_DNA"/>
</dbReference>
<proteinExistence type="predicted"/>
<dbReference type="SUPFAM" id="SSF53474">
    <property type="entry name" value="alpha/beta-Hydrolases"/>
    <property type="match status" value="1"/>
</dbReference>
<protein>
    <submittedName>
        <fullName evidence="3">Acetyl esterase/lipase</fullName>
    </submittedName>
</protein>
<sequence>MRNISPEDLLTLMKVAVQHASKFPIWPQGEAPGAAASPVRFQLETFHTGPTPFDRSVTGVRAPEITVYAPQNPNGVGILITPGGSYRRVVLDKEGSALAPCFNAKGYTLFVMTYRLPADQHAEGADAPLADIQRAMRTIRARAGEWKLDPTKLGVMGFSAGGHVAASLGTRYDEVVYPPSDDIDHQSARPAFMALVYPVITMQAEIDHPISRQQLIGESPADEQVHHYSPEQNVNNETPPVFLLHAVDDPAVKVENSLLMFTALRRLGVPVEMHLFEQGKHGFGIRDTLGLPAAAWPELMMAWIATKV</sequence>
<accession>A0A1C4BBZ2</accession>
<dbReference type="PANTHER" id="PTHR48081">
    <property type="entry name" value="AB HYDROLASE SUPERFAMILY PROTEIN C4A8.06C"/>
    <property type="match status" value="1"/>
</dbReference>
<evidence type="ECO:0000259" key="2">
    <source>
        <dbReference type="Pfam" id="PF20434"/>
    </source>
</evidence>
<reference evidence="4" key="1">
    <citation type="submission" date="2016-08" db="EMBL/GenBank/DDBJ databases">
        <authorList>
            <person name="Varghese N."/>
            <person name="Submissions Spin"/>
        </authorList>
    </citation>
    <scope>NUCLEOTIDE SEQUENCE [LARGE SCALE GENOMIC DNA]</scope>
    <source>
        <strain evidence="4">REICA_142</strain>
    </source>
</reference>
<keyword evidence="1" id="KW-0378">Hydrolase</keyword>
<dbReference type="PANTHER" id="PTHR48081:SF6">
    <property type="entry name" value="PEPTIDASE S9 PROLYL OLIGOPEPTIDASE CATALYTIC DOMAIN-CONTAINING PROTEIN"/>
    <property type="match status" value="1"/>
</dbReference>
<evidence type="ECO:0000313" key="3">
    <source>
        <dbReference type="EMBL" id="SCC04360.1"/>
    </source>
</evidence>
<dbReference type="OrthoDB" id="9771666at2"/>
<keyword evidence="4" id="KW-1185">Reference proteome</keyword>
<evidence type="ECO:0000256" key="1">
    <source>
        <dbReference type="ARBA" id="ARBA00022801"/>
    </source>
</evidence>
<dbReference type="RefSeq" id="WP_090134204.1">
    <property type="nucleotide sequence ID" value="NZ_FMBC01000007.1"/>
</dbReference>
<name>A0A1C4BBZ2_9ENTR</name>
<dbReference type="AlphaFoldDB" id="A0A1C4BBZ2"/>
<gene>
    <name evidence="3" type="ORF">GA0061070_100770</name>
</gene>
<dbReference type="InterPro" id="IPR050300">
    <property type="entry name" value="GDXG_lipolytic_enzyme"/>
</dbReference>
<feature type="domain" description="BD-FAE-like" evidence="2">
    <location>
        <begin position="99"/>
        <end position="264"/>
    </location>
</feature>
<dbReference type="InterPro" id="IPR049492">
    <property type="entry name" value="BD-FAE-like_dom"/>
</dbReference>
<dbReference type="InterPro" id="IPR029058">
    <property type="entry name" value="AB_hydrolase_fold"/>
</dbReference>
<dbReference type="Gene3D" id="3.40.50.1820">
    <property type="entry name" value="alpha/beta hydrolase"/>
    <property type="match status" value="1"/>
</dbReference>
<dbReference type="GO" id="GO:0016787">
    <property type="term" value="F:hydrolase activity"/>
    <property type="evidence" value="ECO:0007669"/>
    <property type="project" value="UniProtKB-KW"/>
</dbReference>
<organism evidence="3 4">
    <name type="scientific">Kosakonia oryziphila</name>
    <dbReference type="NCBI Taxonomy" id="1005667"/>
    <lineage>
        <taxon>Bacteria</taxon>
        <taxon>Pseudomonadati</taxon>
        <taxon>Pseudomonadota</taxon>
        <taxon>Gammaproteobacteria</taxon>
        <taxon>Enterobacterales</taxon>
        <taxon>Enterobacteriaceae</taxon>
        <taxon>Kosakonia</taxon>
    </lineage>
</organism>